<dbReference type="InterPro" id="IPR040170">
    <property type="entry name" value="Cytosol_ACT"/>
</dbReference>
<evidence type="ECO:0000313" key="6">
    <source>
        <dbReference type="Proteomes" id="UP001161390"/>
    </source>
</evidence>
<keyword evidence="6" id="KW-1185">Reference proteome</keyword>
<comment type="caution">
    <text evidence="5">The sequence shown here is derived from an EMBL/GenBank/DDBJ whole genome shotgun (WGS) entry which is preliminary data.</text>
</comment>
<evidence type="ECO:0000313" key="5">
    <source>
        <dbReference type="EMBL" id="GLQ19844.1"/>
    </source>
</evidence>
<dbReference type="PROSITE" id="PS51770">
    <property type="entry name" value="HOTDOG_ACOT"/>
    <property type="match status" value="1"/>
</dbReference>
<dbReference type="Proteomes" id="UP001161390">
    <property type="component" value="Unassembled WGS sequence"/>
</dbReference>
<dbReference type="PANTHER" id="PTHR11049">
    <property type="entry name" value="ACYL COENZYME A THIOESTER HYDROLASE"/>
    <property type="match status" value="1"/>
</dbReference>
<accession>A0ABQ5UZI9</accession>
<evidence type="ECO:0000256" key="1">
    <source>
        <dbReference type="ARBA" id="ARBA00010458"/>
    </source>
</evidence>
<gene>
    <name evidence="5" type="ORF">GCM10007854_07990</name>
</gene>
<dbReference type="InterPro" id="IPR029069">
    <property type="entry name" value="HotDog_dom_sf"/>
</dbReference>
<sequence>MKFLSRRLVMPADLNSRGTLFGGRLLAWVDEEASVYAAIESGADLVATKFISEMDFQAPAYLGDVIELGMEIIDTTRVSITLKCSVRELRSKRNIVRIERMVFIAIDKNGRPIRHAAGPGLSQSDSA</sequence>
<dbReference type="SUPFAM" id="SSF54637">
    <property type="entry name" value="Thioesterase/thiol ester dehydrase-isomerase"/>
    <property type="match status" value="1"/>
</dbReference>
<dbReference type="Gene3D" id="3.10.129.10">
    <property type="entry name" value="Hotdog Thioesterase"/>
    <property type="match status" value="1"/>
</dbReference>
<reference evidence="5" key="2">
    <citation type="submission" date="2023-01" db="EMBL/GenBank/DDBJ databases">
        <title>Draft genome sequence of Algimonas porphyrae strain NBRC 108216.</title>
        <authorList>
            <person name="Sun Q."/>
            <person name="Mori K."/>
        </authorList>
    </citation>
    <scope>NUCLEOTIDE SEQUENCE</scope>
    <source>
        <strain evidence="5">NBRC 108216</strain>
    </source>
</reference>
<dbReference type="Pfam" id="PF03061">
    <property type="entry name" value="4HBT"/>
    <property type="match status" value="1"/>
</dbReference>
<keyword evidence="2 3" id="KW-0378">Hydrolase</keyword>
<dbReference type="RefSeq" id="WP_284369873.1">
    <property type="nucleotide sequence ID" value="NZ_BSNJ01000002.1"/>
</dbReference>
<dbReference type="PANTHER" id="PTHR11049:SF31">
    <property type="entry name" value="HOTDOG ACOT-TYPE DOMAIN-CONTAINING PROTEIN"/>
    <property type="match status" value="1"/>
</dbReference>
<evidence type="ECO:0000256" key="2">
    <source>
        <dbReference type="ARBA" id="ARBA00022801"/>
    </source>
</evidence>
<dbReference type="InterPro" id="IPR033120">
    <property type="entry name" value="HOTDOG_ACOT"/>
</dbReference>
<evidence type="ECO:0000259" key="4">
    <source>
        <dbReference type="PROSITE" id="PS51770"/>
    </source>
</evidence>
<feature type="domain" description="HotDog ACOT-type" evidence="4">
    <location>
        <begin position="1"/>
        <end position="109"/>
    </location>
</feature>
<proteinExistence type="inferred from homology"/>
<evidence type="ECO:0000256" key="3">
    <source>
        <dbReference type="PROSITE-ProRule" id="PRU01106"/>
    </source>
</evidence>
<dbReference type="CDD" id="cd03442">
    <property type="entry name" value="BFIT_BACH"/>
    <property type="match status" value="1"/>
</dbReference>
<name>A0ABQ5UZI9_9PROT</name>
<dbReference type="EMBL" id="BSNJ01000002">
    <property type="protein sequence ID" value="GLQ19844.1"/>
    <property type="molecule type" value="Genomic_DNA"/>
</dbReference>
<organism evidence="5 6">
    <name type="scientific">Algimonas porphyrae</name>
    <dbReference type="NCBI Taxonomy" id="1128113"/>
    <lineage>
        <taxon>Bacteria</taxon>
        <taxon>Pseudomonadati</taxon>
        <taxon>Pseudomonadota</taxon>
        <taxon>Alphaproteobacteria</taxon>
        <taxon>Maricaulales</taxon>
        <taxon>Robiginitomaculaceae</taxon>
        <taxon>Algimonas</taxon>
    </lineage>
</organism>
<comment type="similarity">
    <text evidence="1">Belongs to the acyl coenzyme A hydrolase family.</text>
</comment>
<reference evidence="5" key="1">
    <citation type="journal article" date="2014" name="Int. J. Syst. Evol. Microbiol.">
        <title>Complete genome of a new Firmicutes species belonging to the dominant human colonic microbiota ('Ruminococcus bicirculans') reveals two chromosomes and a selective capacity to utilize plant glucans.</title>
        <authorList>
            <consortium name="NISC Comparative Sequencing Program"/>
            <person name="Wegmann U."/>
            <person name="Louis P."/>
            <person name="Goesmann A."/>
            <person name="Henrissat B."/>
            <person name="Duncan S.H."/>
            <person name="Flint H.J."/>
        </authorList>
    </citation>
    <scope>NUCLEOTIDE SEQUENCE</scope>
    <source>
        <strain evidence="5">NBRC 108216</strain>
    </source>
</reference>
<dbReference type="InterPro" id="IPR006683">
    <property type="entry name" value="Thioestr_dom"/>
</dbReference>
<protein>
    <submittedName>
        <fullName evidence="5">Acyl-CoA thioesterase</fullName>
    </submittedName>
</protein>